<organism evidence="2 3">
    <name type="scientific">Tissierella simiarum</name>
    <dbReference type="NCBI Taxonomy" id="2841534"/>
    <lineage>
        <taxon>Bacteria</taxon>
        <taxon>Bacillati</taxon>
        <taxon>Bacillota</taxon>
        <taxon>Tissierellia</taxon>
        <taxon>Tissierellales</taxon>
        <taxon>Tissierellaceae</taxon>
        <taxon>Tissierella</taxon>
    </lineage>
</organism>
<reference evidence="2 3" key="1">
    <citation type="submission" date="2021-06" db="EMBL/GenBank/DDBJ databases">
        <authorList>
            <person name="Sun Q."/>
            <person name="Li D."/>
        </authorList>
    </citation>
    <scope>NUCLEOTIDE SEQUENCE [LARGE SCALE GENOMIC DNA]</scope>
    <source>
        <strain evidence="2 3">MSJ-40</strain>
    </source>
</reference>
<dbReference type="EMBL" id="JAHLPM010000018">
    <property type="protein sequence ID" value="MBU5439729.1"/>
    <property type="molecule type" value="Genomic_DNA"/>
</dbReference>
<dbReference type="RefSeq" id="WP_216521519.1">
    <property type="nucleotide sequence ID" value="NZ_JAHLPM010000018.1"/>
</dbReference>
<keyword evidence="1" id="KW-0812">Transmembrane</keyword>
<comment type="caution">
    <text evidence="2">The sequence shown here is derived from an EMBL/GenBank/DDBJ whole genome shotgun (WGS) entry which is preliminary data.</text>
</comment>
<evidence type="ECO:0000313" key="2">
    <source>
        <dbReference type="EMBL" id="MBU5439729.1"/>
    </source>
</evidence>
<accession>A0ABS6EAE8</accession>
<dbReference type="InterPro" id="IPR045765">
    <property type="entry name" value="DUF6133"/>
</dbReference>
<evidence type="ECO:0000313" key="3">
    <source>
        <dbReference type="Proteomes" id="UP000749471"/>
    </source>
</evidence>
<protein>
    <submittedName>
        <fullName evidence="2">Uncharacterized protein</fullName>
    </submittedName>
</protein>
<name>A0ABS6EAE8_9FIRM</name>
<keyword evidence="1" id="KW-1133">Transmembrane helix</keyword>
<evidence type="ECO:0000256" key="1">
    <source>
        <dbReference type="SAM" id="Phobius"/>
    </source>
</evidence>
<keyword evidence="1" id="KW-0472">Membrane</keyword>
<proteinExistence type="predicted"/>
<sequence length="76" mass="8282">MKYILRKANEFMTGKAAAVKTAVSNNKGEGYIDTAVKILIAVVLGALLLAGLYLLFGDVVMPTLNERIREMFNYAG</sequence>
<feature type="transmembrane region" description="Helical" evidence="1">
    <location>
        <begin position="35"/>
        <end position="56"/>
    </location>
</feature>
<keyword evidence="3" id="KW-1185">Reference proteome</keyword>
<dbReference type="Proteomes" id="UP000749471">
    <property type="component" value="Unassembled WGS sequence"/>
</dbReference>
<gene>
    <name evidence="2" type="ORF">KQI42_17070</name>
</gene>
<dbReference type="Pfam" id="PF19629">
    <property type="entry name" value="DUF6133"/>
    <property type="match status" value="1"/>
</dbReference>